<accession>A0A2N6VI21</accession>
<dbReference type="EMBL" id="PNHK01000748">
    <property type="protein sequence ID" value="PMC98871.1"/>
    <property type="molecule type" value="Genomic_DNA"/>
</dbReference>
<organism evidence="1 2">
    <name type="scientific">Brevibacterium paucivorans</name>
    <dbReference type="NCBI Taxonomy" id="170994"/>
    <lineage>
        <taxon>Bacteria</taxon>
        <taxon>Bacillati</taxon>
        <taxon>Actinomycetota</taxon>
        <taxon>Actinomycetes</taxon>
        <taxon>Micrococcales</taxon>
        <taxon>Brevibacteriaceae</taxon>
        <taxon>Brevibacterium</taxon>
    </lineage>
</organism>
<feature type="non-terminal residue" evidence="1">
    <location>
        <position position="1"/>
    </location>
</feature>
<reference evidence="1 2" key="1">
    <citation type="submission" date="2017-09" db="EMBL/GenBank/DDBJ databases">
        <title>Bacterial strain isolated from the female urinary microbiota.</title>
        <authorList>
            <person name="Thomas-White K."/>
            <person name="Kumar N."/>
            <person name="Forster S."/>
            <person name="Putonti C."/>
            <person name="Lawley T."/>
            <person name="Wolfe A.J."/>
        </authorList>
    </citation>
    <scope>NUCLEOTIDE SEQUENCE [LARGE SCALE GENOMIC DNA]</scope>
    <source>
        <strain evidence="1 2">UMB1301</strain>
    </source>
</reference>
<gene>
    <name evidence="1" type="ORF">CJ199_16025</name>
</gene>
<dbReference type="Proteomes" id="UP000235598">
    <property type="component" value="Unassembled WGS sequence"/>
</dbReference>
<sequence length="106" mass="11900">KTLIAKAVANSLAQRRGGENTRSYFLNIKGPELLEAAAVESLIERCVEEMYAETDRNRFVEVTYANGRREMLYFAEFTSGAMISNVVDRAKKHAIKAYLDLGEHGI</sequence>
<protein>
    <submittedName>
        <fullName evidence="1">Uncharacterized protein</fullName>
    </submittedName>
</protein>
<feature type="non-terminal residue" evidence="1">
    <location>
        <position position="106"/>
    </location>
</feature>
<proteinExistence type="predicted"/>
<evidence type="ECO:0000313" key="1">
    <source>
        <dbReference type="EMBL" id="PMC98871.1"/>
    </source>
</evidence>
<dbReference type="AlphaFoldDB" id="A0A2N6VI21"/>
<evidence type="ECO:0000313" key="2">
    <source>
        <dbReference type="Proteomes" id="UP000235598"/>
    </source>
</evidence>
<name>A0A2N6VI21_9MICO</name>
<comment type="caution">
    <text evidence="1">The sequence shown here is derived from an EMBL/GenBank/DDBJ whole genome shotgun (WGS) entry which is preliminary data.</text>
</comment>